<dbReference type="Proteomes" id="UP001559025">
    <property type="component" value="Unassembled WGS sequence"/>
</dbReference>
<dbReference type="EMBL" id="JAZHFV010000012">
    <property type="protein sequence ID" value="MEX4010384.1"/>
    <property type="molecule type" value="Genomic_DNA"/>
</dbReference>
<gene>
    <name evidence="1" type="ORF">V1479_23990</name>
</gene>
<organism evidence="1 2">
    <name type="scientific">Neoaquamicrobium sediminum</name>
    <dbReference type="NCBI Taxonomy" id="1849104"/>
    <lineage>
        <taxon>Bacteria</taxon>
        <taxon>Pseudomonadati</taxon>
        <taxon>Pseudomonadota</taxon>
        <taxon>Alphaproteobacteria</taxon>
        <taxon>Hyphomicrobiales</taxon>
        <taxon>Phyllobacteriaceae</taxon>
        <taxon>Neoaquamicrobium</taxon>
    </lineage>
</organism>
<evidence type="ECO:0000313" key="1">
    <source>
        <dbReference type="EMBL" id="MEX4010384.1"/>
    </source>
</evidence>
<reference evidence="1 2" key="1">
    <citation type="submission" date="2024-01" db="EMBL/GenBank/DDBJ databases">
        <title>New evidence supports the origin of RcGTA from prophage.</title>
        <authorList>
            <person name="Xu Y."/>
            <person name="Liu B."/>
            <person name="Chen F."/>
        </authorList>
    </citation>
    <scope>NUCLEOTIDE SEQUENCE [LARGE SCALE GENOMIC DNA]</scope>
    <source>
        <strain evidence="1 2">CBW1107-2</strain>
    </source>
</reference>
<name>A0ABV3X0B7_9HYPH</name>
<protein>
    <submittedName>
        <fullName evidence="1">Uncharacterized protein</fullName>
    </submittedName>
</protein>
<dbReference type="RefSeq" id="WP_368805082.1">
    <property type="nucleotide sequence ID" value="NZ_JAZHFV010000012.1"/>
</dbReference>
<proteinExistence type="predicted"/>
<sequence length="94" mass="10489">MTNEAVPSITYSPLGQRIEGDGTYIDVEIYRRESDAGWILEVVDEENASTVYDDPFETDEAALAEVLASIQKYGLRVYLENGFPDEDVQSGTLH</sequence>
<evidence type="ECO:0000313" key="2">
    <source>
        <dbReference type="Proteomes" id="UP001559025"/>
    </source>
</evidence>
<comment type="caution">
    <text evidence="1">The sequence shown here is derived from an EMBL/GenBank/DDBJ whole genome shotgun (WGS) entry which is preliminary data.</text>
</comment>
<accession>A0ABV3X0B7</accession>
<keyword evidence="2" id="KW-1185">Reference proteome</keyword>